<dbReference type="OrthoDB" id="9794018at2"/>
<name>A0A0B5BHZ1_9BACT</name>
<keyword evidence="3 14" id="KW-0479">Metal-binding</keyword>
<evidence type="ECO:0000256" key="11">
    <source>
        <dbReference type="ARBA" id="ARBA00030894"/>
    </source>
</evidence>
<evidence type="ECO:0000313" key="17">
    <source>
        <dbReference type="Proteomes" id="UP000057609"/>
    </source>
</evidence>
<protein>
    <recommendedName>
        <fullName evidence="10 14">Adenosine 5'-phosphosulfate reductase</fullName>
        <shortName evidence="14">APS reductase</shortName>
        <ecNumber evidence="9 14">1.8.4.10</ecNumber>
    </recommendedName>
    <alternativeName>
        <fullName evidence="12 14">5'-adenylylsulfate reductase</fullName>
    </alternativeName>
    <alternativeName>
        <fullName evidence="11 14">Thioredoxin-dependent 5'-adenylylsulfate reductase</fullName>
    </alternativeName>
</protein>
<organism evidence="16 17">
    <name type="scientific">Geobacter pickeringii</name>
    <dbReference type="NCBI Taxonomy" id="345632"/>
    <lineage>
        <taxon>Bacteria</taxon>
        <taxon>Pseudomonadati</taxon>
        <taxon>Thermodesulfobacteriota</taxon>
        <taxon>Desulfuromonadia</taxon>
        <taxon>Geobacterales</taxon>
        <taxon>Geobacteraceae</taxon>
        <taxon>Geobacter</taxon>
    </lineage>
</organism>
<dbReference type="InterPro" id="IPR004511">
    <property type="entry name" value="PAPS/APS_Rdtase"/>
</dbReference>
<evidence type="ECO:0000256" key="8">
    <source>
        <dbReference type="ARBA" id="ARBA00024327"/>
    </source>
</evidence>
<feature type="binding site" evidence="14">
    <location>
        <position position="205"/>
    </location>
    <ligand>
        <name>[4Fe-4S] cluster</name>
        <dbReference type="ChEBI" id="CHEBI:49883"/>
    </ligand>
</feature>
<reference evidence="16 17" key="1">
    <citation type="journal article" date="2015" name="Genome Announc.">
        <title>Complete Genome of Geobacter pickeringii G13T, a Metal-Reducing Isolate from Sedimentary Kaolin Deposits.</title>
        <authorList>
            <person name="Badalamenti J.P."/>
            <person name="Bond D.R."/>
        </authorList>
    </citation>
    <scope>NUCLEOTIDE SEQUENCE [LARGE SCALE GENOMIC DNA]</scope>
    <source>
        <strain evidence="16 17">G13</strain>
    </source>
</reference>
<dbReference type="SUPFAM" id="SSF52402">
    <property type="entry name" value="Adenine nucleotide alpha hydrolases-like"/>
    <property type="match status" value="1"/>
</dbReference>
<dbReference type="GO" id="GO:0046872">
    <property type="term" value="F:metal ion binding"/>
    <property type="evidence" value="ECO:0007669"/>
    <property type="project" value="UniProtKB-KW"/>
</dbReference>
<dbReference type="Pfam" id="PF01507">
    <property type="entry name" value="PAPS_reduct"/>
    <property type="match status" value="1"/>
</dbReference>
<comment type="catalytic activity">
    <reaction evidence="13 14">
        <text>[thioredoxin]-disulfide + sulfite + AMP + 2 H(+) = adenosine 5'-phosphosulfate + [thioredoxin]-dithiol</text>
        <dbReference type="Rhea" id="RHEA:21976"/>
        <dbReference type="Rhea" id="RHEA-COMP:10698"/>
        <dbReference type="Rhea" id="RHEA-COMP:10700"/>
        <dbReference type="ChEBI" id="CHEBI:15378"/>
        <dbReference type="ChEBI" id="CHEBI:17359"/>
        <dbReference type="ChEBI" id="CHEBI:29950"/>
        <dbReference type="ChEBI" id="CHEBI:50058"/>
        <dbReference type="ChEBI" id="CHEBI:58243"/>
        <dbReference type="ChEBI" id="CHEBI:456215"/>
        <dbReference type="EC" id="1.8.4.10"/>
    </reaction>
</comment>
<sequence length="235" mass="26869">MSQQIRRELPVLPTDATPQQILAAGVEAAHGTVKLACSFSVEDVVIIDMVKELGLEVGIFALDTGRLHEETYEVAEALTERYRIPIEWYFPKHEQVERLEREKGLFSFRESLENRHECCHIRKVEPLGRALTGLAGWVAGLRREQSVTRTGLAPMELDEANGGIVKINPLLEWTEPQVWEYAEKRRIPVNRLHKQGYPSIGCAPCTRPVAPGEHPRAGRWWWENPEHKECGLHRR</sequence>
<dbReference type="HOGENOM" id="CLU_044089_1_0_7"/>
<keyword evidence="5 14" id="KW-0408">Iron</keyword>
<evidence type="ECO:0000256" key="12">
    <source>
        <dbReference type="ARBA" id="ARBA00032041"/>
    </source>
</evidence>
<accession>A0A0B5BHZ1</accession>
<evidence type="ECO:0000256" key="5">
    <source>
        <dbReference type="ARBA" id="ARBA00023004"/>
    </source>
</evidence>
<keyword evidence="4 14" id="KW-0560">Oxidoreductase</keyword>
<evidence type="ECO:0000256" key="9">
    <source>
        <dbReference type="ARBA" id="ARBA00024386"/>
    </source>
</evidence>
<dbReference type="NCBIfam" id="TIGR02055">
    <property type="entry name" value="APS_reductase"/>
    <property type="match status" value="1"/>
</dbReference>
<feature type="binding site" evidence="14">
    <location>
        <position position="118"/>
    </location>
    <ligand>
        <name>[4Fe-4S] cluster</name>
        <dbReference type="ChEBI" id="CHEBI:49883"/>
    </ligand>
</feature>
<gene>
    <name evidence="14" type="primary">cysH</name>
    <name evidence="16" type="ORF">GPICK_12700</name>
</gene>
<dbReference type="GO" id="GO:0005737">
    <property type="term" value="C:cytoplasm"/>
    <property type="evidence" value="ECO:0007669"/>
    <property type="project" value="UniProtKB-SubCell"/>
</dbReference>
<evidence type="ECO:0000256" key="14">
    <source>
        <dbReference type="HAMAP-Rule" id="MF_00063"/>
    </source>
</evidence>
<comment type="cofactor">
    <cofactor evidence="14">
        <name>[4Fe-4S] cluster</name>
        <dbReference type="ChEBI" id="CHEBI:49883"/>
    </cofactor>
    <text evidence="14">Binds 1 [4Fe-4S] cluster per subunit.</text>
</comment>
<dbReference type="NCBIfam" id="NF002537">
    <property type="entry name" value="PRK02090.1"/>
    <property type="match status" value="1"/>
</dbReference>
<dbReference type="PANTHER" id="PTHR46482:SF9">
    <property type="entry name" value="5'-ADENYLYLSULFATE REDUCTASE 1, CHLOROPLASTIC"/>
    <property type="match status" value="1"/>
</dbReference>
<evidence type="ECO:0000256" key="13">
    <source>
        <dbReference type="ARBA" id="ARBA00048441"/>
    </source>
</evidence>
<evidence type="ECO:0000256" key="6">
    <source>
        <dbReference type="ARBA" id="ARBA00023014"/>
    </source>
</evidence>
<feature type="active site" description="Nucleophile; cysteine thiosulfonate intermediate" evidence="14">
    <location>
        <position position="230"/>
    </location>
</feature>
<dbReference type="GO" id="GO:0019379">
    <property type="term" value="P:sulfate assimilation, phosphoadenylyl sulfate reduction by phosphoadenylyl-sulfate reductase (thioredoxin)"/>
    <property type="evidence" value="ECO:0007669"/>
    <property type="project" value="UniProtKB-UniRule"/>
</dbReference>
<dbReference type="KEGG" id="gpi:GPICK_12700"/>
<dbReference type="GO" id="GO:0043866">
    <property type="term" value="F:adenylyl-sulfate reductase (thioredoxin) activity"/>
    <property type="evidence" value="ECO:0007669"/>
    <property type="project" value="UniProtKB-EC"/>
</dbReference>
<dbReference type="InterPro" id="IPR002500">
    <property type="entry name" value="PAPS_reduct_dom"/>
</dbReference>
<dbReference type="HAMAP" id="MF_00063">
    <property type="entry name" value="CysH"/>
    <property type="match status" value="1"/>
</dbReference>
<dbReference type="PANTHER" id="PTHR46482">
    <property type="entry name" value="5'-ADENYLYLSULFATE REDUCTASE 3, CHLOROPLASTIC"/>
    <property type="match status" value="1"/>
</dbReference>
<feature type="domain" description="Phosphoadenosine phosphosulphate reductase" evidence="15">
    <location>
        <begin position="35"/>
        <end position="208"/>
    </location>
</feature>
<keyword evidence="17" id="KW-1185">Reference proteome</keyword>
<comment type="similarity">
    <text evidence="1 14">Belongs to the PAPS reductase family. CysH subfamily.</text>
</comment>
<dbReference type="CDD" id="cd23945">
    <property type="entry name" value="PAPS_reductase"/>
    <property type="match status" value="1"/>
</dbReference>
<keyword evidence="2 14" id="KW-0963">Cytoplasm</keyword>
<dbReference type="Gene3D" id="3.40.50.620">
    <property type="entry name" value="HUPs"/>
    <property type="match status" value="1"/>
</dbReference>
<keyword evidence="6 14" id="KW-0411">Iron-sulfur</keyword>
<comment type="function">
    <text evidence="7 14">Catalyzes the formation of sulfite from adenosine 5'-phosphosulfate (APS) using thioredoxin as an electron donor.</text>
</comment>
<feature type="binding site" evidence="14">
    <location>
        <position position="119"/>
    </location>
    <ligand>
        <name>[4Fe-4S] cluster</name>
        <dbReference type="ChEBI" id="CHEBI:49883"/>
    </ligand>
</feature>
<dbReference type="EC" id="1.8.4.10" evidence="9 14"/>
<evidence type="ECO:0000256" key="7">
    <source>
        <dbReference type="ARBA" id="ARBA00024298"/>
    </source>
</evidence>
<dbReference type="EMBL" id="CP009788">
    <property type="protein sequence ID" value="AJE04105.1"/>
    <property type="molecule type" value="Genomic_DNA"/>
</dbReference>
<dbReference type="STRING" id="345632.GPICK_12700"/>
<dbReference type="AlphaFoldDB" id="A0A0B5BHZ1"/>
<evidence type="ECO:0000256" key="10">
    <source>
        <dbReference type="ARBA" id="ARBA00029514"/>
    </source>
</evidence>
<dbReference type="InterPro" id="IPR014729">
    <property type="entry name" value="Rossmann-like_a/b/a_fold"/>
</dbReference>
<dbReference type="Proteomes" id="UP000057609">
    <property type="component" value="Chromosome"/>
</dbReference>
<dbReference type="RefSeq" id="WP_039743807.1">
    <property type="nucleotide sequence ID" value="NZ_CP009788.1"/>
</dbReference>
<dbReference type="GO" id="GO:0070814">
    <property type="term" value="P:hydrogen sulfide biosynthetic process"/>
    <property type="evidence" value="ECO:0007669"/>
    <property type="project" value="UniProtKB-UniRule"/>
</dbReference>
<evidence type="ECO:0000256" key="2">
    <source>
        <dbReference type="ARBA" id="ARBA00022490"/>
    </source>
</evidence>
<comment type="subcellular location">
    <subcellularLocation>
        <location evidence="14">Cytoplasm</location>
    </subcellularLocation>
</comment>
<evidence type="ECO:0000256" key="4">
    <source>
        <dbReference type="ARBA" id="ARBA00023002"/>
    </source>
</evidence>
<dbReference type="NCBIfam" id="TIGR00434">
    <property type="entry name" value="cysH"/>
    <property type="match status" value="1"/>
</dbReference>
<dbReference type="PIRSF" id="PIRSF000857">
    <property type="entry name" value="PAPS_reductase"/>
    <property type="match status" value="1"/>
</dbReference>
<evidence type="ECO:0000313" key="16">
    <source>
        <dbReference type="EMBL" id="AJE04105.1"/>
    </source>
</evidence>
<evidence type="ECO:0000259" key="15">
    <source>
        <dbReference type="Pfam" id="PF01507"/>
    </source>
</evidence>
<dbReference type="GO" id="GO:0004604">
    <property type="term" value="F:phosphoadenylyl-sulfate reductase (thioredoxin) activity"/>
    <property type="evidence" value="ECO:0007669"/>
    <property type="project" value="UniProtKB-UniRule"/>
</dbReference>
<evidence type="ECO:0000256" key="1">
    <source>
        <dbReference type="ARBA" id="ARBA00009732"/>
    </source>
</evidence>
<proteinExistence type="inferred from homology"/>
<dbReference type="GO" id="GO:0051539">
    <property type="term" value="F:4 iron, 4 sulfur cluster binding"/>
    <property type="evidence" value="ECO:0007669"/>
    <property type="project" value="UniProtKB-UniRule"/>
</dbReference>
<dbReference type="InterPro" id="IPR011798">
    <property type="entry name" value="APS_reductase"/>
</dbReference>
<comment type="pathway">
    <text evidence="8 14">Sulfur metabolism; hydrogen sulfide biosynthesis; sulfite from sulfate.</text>
</comment>
<feature type="binding site" evidence="14">
    <location>
        <position position="202"/>
    </location>
    <ligand>
        <name>[4Fe-4S] cluster</name>
        <dbReference type="ChEBI" id="CHEBI:49883"/>
    </ligand>
</feature>
<dbReference type="GO" id="GO:0019344">
    <property type="term" value="P:cysteine biosynthetic process"/>
    <property type="evidence" value="ECO:0007669"/>
    <property type="project" value="InterPro"/>
</dbReference>
<evidence type="ECO:0000256" key="3">
    <source>
        <dbReference type="ARBA" id="ARBA00022723"/>
    </source>
</evidence>